<reference evidence="1 2" key="1">
    <citation type="journal article" date="2019" name="Sci. Rep.">
        <title>Orb-weaving spider Araneus ventricosus genome elucidates the spidroin gene catalogue.</title>
        <authorList>
            <person name="Kono N."/>
            <person name="Nakamura H."/>
            <person name="Ohtoshi R."/>
            <person name="Moran D.A.P."/>
            <person name="Shinohara A."/>
            <person name="Yoshida Y."/>
            <person name="Fujiwara M."/>
            <person name="Mori M."/>
            <person name="Tomita M."/>
            <person name="Arakawa K."/>
        </authorList>
    </citation>
    <scope>NUCLEOTIDE SEQUENCE [LARGE SCALE GENOMIC DNA]</scope>
</reference>
<dbReference type="AlphaFoldDB" id="A0A4Y2E008"/>
<dbReference type="GO" id="GO:0003676">
    <property type="term" value="F:nucleic acid binding"/>
    <property type="evidence" value="ECO:0007669"/>
    <property type="project" value="InterPro"/>
</dbReference>
<evidence type="ECO:0000313" key="2">
    <source>
        <dbReference type="Proteomes" id="UP000499080"/>
    </source>
</evidence>
<name>A0A4Y2E008_ARAVE</name>
<dbReference type="EMBL" id="BGPR01000464">
    <property type="protein sequence ID" value="GBM21659.1"/>
    <property type="molecule type" value="Genomic_DNA"/>
</dbReference>
<proteinExistence type="predicted"/>
<dbReference type="PANTHER" id="PTHR47326:SF1">
    <property type="entry name" value="HTH PSQ-TYPE DOMAIN-CONTAINING PROTEIN"/>
    <property type="match status" value="1"/>
</dbReference>
<dbReference type="InterPro" id="IPR036397">
    <property type="entry name" value="RNaseH_sf"/>
</dbReference>
<dbReference type="Gene3D" id="3.30.420.10">
    <property type="entry name" value="Ribonuclease H-like superfamily/Ribonuclease H"/>
    <property type="match status" value="1"/>
</dbReference>
<accession>A0A4Y2E008</accession>
<keyword evidence="2" id="KW-1185">Reference proteome</keyword>
<evidence type="ECO:0000313" key="1">
    <source>
        <dbReference type="EMBL" id="GBM21659.1"/>
    </source>
</evidence>
<organism evidence="1 2">
    <name type="scientific">Araneus ventricosus</name>
    <name type="common">Orbweaver spider</name>
    <name type="synonym">Epeira ventricosa</name>
    <dbReference type="NCBI Taxonomy" id="182803"/>
    <lineage>
        <taxon>Eukaryota</taxon>
        <taxon>Metazoa</taxon>
        <taxon>Ecdysozoa</taxon>
        <taxon>Arthropoda</taxon>
        <taxon>Chelicerata</taxon>
        <taxon>Arachnida</taxon>
        <taxon>Araneae</taxon>
        <taxon>Araneomorphae</taxon>
        <taxon>Entelegynae</taxon>
        <taxon>Araneoidea</taxon>
        <taxon>Araneidae</taxon>
        <taxon>Araneus</taxon>
    </lineage>
</organism>
<comment type="caution">
    <text evidence="1">The sequence shown here is derived from an EMBL/GenBank/DDBJ whole genome shotgun (WGS) entry which is preliminary data.</text>
</comment>
<gene>
    <name evidence="1" type="ORF">AVEN_250756_1</name>
</gene>
<dbReference type="Proteomes" id="UP000499080">
    <property type="component" value="Unassembled WGS sequence"/>
</dbReference>
<dbReference type="PANTHER" id="PTHR47326">
    <property type="entry name" value="TRANSPOSABLE ELEMENT TC3 TRANSPOSASE-LIKE PROTEIN"/>
    <property type="match status" value="1"/>
</dbReference>
<sequence>MWFQHDGALPHYTNDVRQHLNVTLGKHWICRRDPVQWPTRLPDLSYLDFFYWGQMKTLLYEIPVDSVEDVVAHISVIAGERNLPER</sequence>
<evidence type="ECO:0008006" key="3">
    <source>
        <dbReference type="Google" id="ProtNLM"/>
    </source>
</evidence>
<dbReference type="OrthoDB" id="6432805at2759"/>
<protein>
    <recommendedName>
        <fullName evidence="3">Transposable element Tc3 transposase</fullName>
    </recommendedName>
</protein>